<evidence type="ECO:0000256" key="5">
    <source>
        <dbReference type="ARBA" id="ARBA00022692"/>
    </source>
</evidence>
<evidence type="ECO:0000256" key="8">
    <source>
        <dbReference type="ARBA" id="ARBA00023136"/>
    </source>
</evidence>
<comment type="subcellular location">
    <subcellularLocation>
        <location evidence="2 10">Cell membrane</location>
        <topology evidence="2 10">Multi-pass membrane protein</topology>
    </subcellularLocation>
</comment>
<evidence type="ECO:0000256" key="3">
    <source>
        <dbReference type="ARBA" id="ARBA00010780"/>
    </source>
</evidence>
<dbReference type="PANTHER" id="PTHR31030:SF1">
    <property type="entry name" value="PLASMA MEMBRANE FUSION PROTEIN PRM1"/>
    <property type="match status" value="1"/>
</dbReference>
<evidence type="ECO:0000256" key="1">
    <source>
        <dbReference type="ARBA" id="ARBA00002512"/>
    </source>
</evidence>
<comment type="caution">
    <text evidence="10">Lacks conserved residue(s) required for the propagation of feature annotation.</text>
</comment>
<dbReference type="Proteomes" id="UP001275084">
    <property type="component" value="Unassembled WGS sequence"/>
</dbReference>
<feature type="compositionally biased region" description="Low complexity" evidence="11">
    <location>
        <begin position="667"/>
        <end position="683"/>
    </location>
</feature>
<reference evidence="12" key="1">
    <citation type="journal article" date="2023" name="Mol. Phylogenet. Evol.">
        <title>Genome-scale phylogeny and comparative genomics of the fungal order Sordariales.</title>
        <authorList>
            <person name="Hensen N."/>
            <person name="Bonometti L."/>
            <person name="Westerberg I."/>
            <person name="Brannstrom I.O."/>
            <person name="Guillou S."/>
            <person name="Cros-Aarteil S."/>
            <person name="Calhoun S."/>
            <person name="Haridas S."/>
            <person name="Kuo A."/>
            <person name="Mondo S."/>
            <person name="Pangilinan J."/>
            <person name="Riley R."/>
            <person name="LaButti K."/>
            <person name="Andreopoulos B."/>
            <person name="Lipzen A."/>
            <person name="Chen C."/>
            <person name="Yan M."/>
            <person name="Daum C."/>
            <person name="Ng V."/>
            <person name="Clum A."/>
            <person name="Steindorff A."/>
            <person name="Ohm R.A."/>
            <person name="Martin F."/>
            <person name="Silar P."/>
            <person name="Natvig D.O."/>
            <person name="Lalanne C."/>
            <person name="Gautier V."/>
            <person name="Ament-Velasquez S.L."/>
            <person name="Kruys A."/>
            <person name="Hutchinson M.I."/>
            <person name="Powell A.J."/>
            <person name="Barry K."/>
            <person name="Miller A.N."/>
            <person name="Grigoriev I.V."/>
            <person name="Debuchy R."/>
            <person name="Gladieux P."/>
            <person name="Hiltunen Thoren M."/>
            <person name="Johannesson H."/>
        </authorList>
    </citation>
    <scope>NUCLEOTIDE SEQUENCE</scope>
    <source>
        <strain evidence="12">CBS 955.72</strain>
    </source>
</reference>
<dbReference type="GO" id="GO:0005886">
    <property type="term" value="C:plasma membrane"/>
    <property type="evidence" value="ECO:0007669"/>
    <property type="project" value="UniProtKB-SubCell"/>
</dbReference>
<reference evidence="12" key="2">
    <citation type="submission" date="2023-06" db="EMBL/GenBank/DDBJ databases">
        <authorList>
            <consortium name="Lawrence Berkeley National Laboratory"/>
            <person name="Haridas S."/>
            <person name="Hensen N."/>
            <person name="Bonometti L."/>
            <person name="Westerberg I."/>
            <person name="Brannstrom I.O."/>
            <person name="Guillou S."/>
            <person name="Cros-Aarteil S."/>
            <person name="Calhoun S."/>
            <person name="Kuo A."/>
            <person name="Mondo S."/>
            <person name="Pangilinan J."/>
            <person name="Riley R."/>
            <person name="Labutti K."/>
            <person name="Andreopoulos B."/>
            <person name="Lipzen A."/>
            <person name="Chen C."/>
            <person name="Yanf M."/>
            <person name="Daum C."/>
            <person name="Ng V."/>
            <person name="Clum A."/>
            <person name="Steindorff A."/>
            <person name="Ohm R."/>
            <person name="Martin F."/>
            <person name="Silar P."/>
            <person name="Natvig D."/>
            <person name="Lalanne C."/>
            <person name="Gautier V."/>
            <person name="Ament-Velasquez S.L."/>
            <person name="Kruys A."/>
            <person name="Hutchinson M.I."/>
            <person name="Powell A.J."/>
            <person name="Barry K."/>
            <person name="Miller A.N."/>
            <person name="Grigoriev I.V."/>
            <person name="Debuchy R."/>
            <person name="Gladieux P."/>
            <person name="Thoren M.H."/>
            <person name="Johannesson H."/>
        </authorList>
    </citation>
    <scope>NUCLEOTIDE SEQUENCE</scope>
    <source>
        <strain evidence="12">CBS 955.72</strain>
    </source>
</reference>
<comment type="caution">
    <text evidence="12">The sequence shown here is derived from an EMBL/GenBank/DDBJ whole genome shotgun (WGS) entry which is preliminary data.</text>
</comment>
<dbReference type="EMBL" id="JAUIQD010000007">
    <property type="protein sequence ID" value="KAK3343515.1"/>
    <property type="molecule type" value="Genomic_DNA"/>
</dbReference>
<evidence type="ECO:0000256" key="9">
    <source>
        <dbReference type="ARBA" id="ARBA00023180"/>
    </source>
</evidence>
<sequence length="720" mass="78375">MYYGEKSGGIPPVPPLPSNLNANSWEMVDLHDEAPRSQPKLQPYPDTDPRVTPYLGLRARLSQVWFNRWTILLLLVLVRVVLLTGSLNDNLEDAKVKALSACTKVEDIGSAMASMPHYLSVGVNSLAAEGVESAVRGMVSILSMILTGVEALILFIINMYIGTYVCLIGALIHGTLDVSIQAIEGATEKINEAIDKITDGIGDDVKKFTDLYDTFKNSFLSSVLPAPEDINLTPRIDDLKNINIDSGSFVKGLSSLNKTIPTFDQAENFTKNAISIPFNLVSQELNLKFGNYSFDKSVFPVAQKQALSFCSDNSFLNDFFNNLFGIVAKAKIAFTVAIPILAVLAMVMMAYVEIRRWRRERVRAKVFTEQGFDPLDVVYIASRPITAGIGIKIASRFSGKKNLAVRWAVAYATSLPALFVLSLAMAGFFSCFCQWMMLRAIEKEAPALAQQVGDFAGDVVGTLAAVSTGWADSANDVILGLQNDMNDDLFGWVRNATSAVNDTLVTFDKEVEETITDIFKDTVLLNTARDLVGCLITRKIDAIEKGLTFVHDNAKVTLPLFPNDTFSQGAQASVQGDSDLTSFLASPASVTTDEITSAVQQVITALRNSIVQEALISTALLLIYVIVVLIGVMRSLVGMAGRDPTRAEGGQRYGVERQQEVVYPQAPVVPRPSGRRSASPSPAYDDIVYAGTVPRGKTGLARYPSHARKSSHPEVEGSDR</sequence>
<dbReference type="InterPro" id="IPR026777">
    <property type="entry name" value="PRM1"/>
</dbReference>
<gene>
    <name evidence="12" type="ORF">B0T25DRAFT_521650</name>
</gene>
<feature type="transmembrane region" description="Helical" evidence="10">
    <location>
        <begin position="614"/>
        <end position="637"/>
    </location>
</feature>
<keyword evidence="8 10" id="KW-0472">Membrane</keyword>
<feature type="transmembrane region" description="Helical" evidence="10">
    <location>
        <begin position="69"/>
        <end position="88"/>
    </location>
</feature>
<feature type="region of interest" description="Disordered" evidence="11">
    <location>
        <begin position="667"/>
        <end position="720"/>
    </location>
</feature>
<accession>A0AAJ0M957</accession>
<evidence type="ECO:0000313" key="12">
    <source>
        <dbReference type="EMBL" id="KAK3343515.1"/>
    </source>
</evidence>
<keyword evidence="9" id="KW-0325">Glycoprotein</keyword>
<evidence type="ECO:0000256" key="2">
    <source>
        <dbReference type="ARBA" id="ARBA00004651"/>
    </source>
</evidence>
<keyword evidence="5 10" id="KW-0812">Transmembrane</keyword>
<evidence type="ECO:0000313" key="13">
    <source>
        <dbReference type="Proteomes" id="UP001275084"/>
    </source>
</evidence>
<keyword evidence="7 10" id="KW-1133">Transmembrane helix</keyword>
<protein>
    <recommendedName>
        <fullName evidence="10">Plasma membrane fusion protein PRM1</fullName>
    </recommendedName>
</protein>
<dbReference type="GO" id="GO:0043332">
    <property type="term" value="C:mating projection tip"/>
    <property type="evidence" value="ECO:0007669"/>
    <property type="project" value="UniProtKB-UniRule"/>
</dbReference>
<dbReference type="GO" id="GO:0032220">
    <property type="term" value="P:plasma membrane fusion involved in cytogamy"/>
    <property type="evidence" value="ECO:0007669"/>
    <property type="project" value="TreeGrafter"/>
</dbReference>
<feature type="transmembrane region" description="Helical" evidence="10">
    <location>
        <begin position="332"/>
        <end position="352"/>
    </location>
</feature>
<comment type="similarity">
    <text evidence="3 10">Belongs to the PRM1 family.</text>
</comment>
<evidence type="ECO:0000256" key="6">
    <source>
        <dbReference type="ARBA" id="ARBA00022971"/>
    </source>
</evidence>
<keyword evidence="4 10" id="KW-1003">Cell membrane</keyword>
<comment type="function">
    <text evidence="1 10">Involved in cell fusion during mating by stabilizing the plasma membrane fusion event.</text>
</comment>
<organism evidence="12 13">
    <name type="scientific">Lasiosphaeria hispida</name>
    <dbReference type="NCBI Taxonomy" id="260671"/>
    <lineage>
        <taxon>Eukaryota</taxon>
        <taxon>Fungi</taxon>
        <taxon>Dikarya</taxon>
        <taxon>Ascomycota</taxon>
        <taxon>Pezizomycotina</taxon>
        <taxon>Sordariomycetes</taxon>
        <taxon>Sordariomycetidae</taxon>
        <taxon>Sordariales</taxon>
        <taxon>Lasiosphaeriaceae</taxon>
        <taxon>Lasiosphaeria</taxon>
    </lineage>
</organism>
<name>A0AAJ0M957_9PEZI</name>
<evidence type="ECO:0000256" key="10">
    <source>
        <dbReference type="RuleBase" id="RU366035"/>
    </source>
</evidence>
<proteinExistence type="inferred from homology"/>
<keyword evidence="6 10" id="KW-0184">Conjugation</keyword>
<keyword evidence="13" id="KW-1185">Reference proteome</keyword>
<feature type="compositionally biased region" description="Basic and acidic residues" evidence="11">
    <location>
        <begin position="711"/>
        <end position="720"/>
    </location>
</feature>
<feature type="transmembrane region" description="Helical" evidence="10">
    <location>
        <begin position="408"/>
        <end position="429"/>
    </location>
</feature>
<evidence type="ECO:0000256" key="7">
    <source>
        <dbReference type="ARBA" id="ARBA00022989"/>
    </source>
</evidence>
<evidence type="ECO:0000256" key="11">
    <source>
        <dbReference type="SAM" id="MobiDB-lite"/>
    </source>
</evidence>
<evidence type="ECO:0000256" key="4">
    <source>
        <dbReference type="ARBA" id="ARBA00022475"/>
    </source>
</evidence>
<dbReference type="AlphaFoldDB" id="A0AAJ0M957"/>
<dbReference type="PANTHER" id="PTHR31030">
    <property type="entry name" value="PLASMA MEMBRANE FUSION PROTEIN PRM1"/>
    <property type="match status" value="1"/>
</dbReference>